<sequence length="59" mass="6715">LFVLDPQFACEACIRGHRQATCAHTDRPLREIARRGRPVTACAHCRELRLTNNAHRTCT</sequence>
<comment type="caution">
    <text evidence="9">The sequence shown here is derived from an EMBL/GenBank/DDBJ whole genome shotgun (WGS) entry which is preliminary data.</text>
</comment>
<dbReference type="FunFam" id="3.90.430.10:FF:000001">
    <property type="entry name" value="Copper fist DNA-binding protein"/>
    <property type="match status" value="1"/>
</dbReference>
<protein>
    <submittedName>
        <fullName evidence="9">Copper fist DNA binding domain-containing protein</fullName>
    </submittedName>
</protein>
<feature type="domain" description="Copper-fist" evidence="8">
    <location>
        <begin position="1"/>
        <end position="39"/>
    </location>
</feature>
<evidence type="ECO:0000313" key="9">
    <source>
        <dbReference type="EMBL" id="TNY24118.1"/>
    </source>
</evidence>
<evidence type="ECO:0000256" key="6">
    <source>
        <dbReference type="ARBA" id="ARBA00023163"/>
    </source>
</evidence>
<keyword evidence="2" id="KW-0479">Metal-binding</keyword>
<dbReference type="InterPro" id="IPR036395">
    <property type="entry name" value="Cu_fist_DNA-bd_dom_sf"/>
</dbReference>
<dbReference type="GO" id="GO:0006879">
    <property type="term" value="P:intracellular iron ion homeostasis"/>
    <property type="evidence" value="ECO:0007669"/>
    <property type="project" value="TreeGrafter"/>
</dbReference>
<dbReference type="AlphaFoldDB" id="A0A5C5G4T5"/>
<dbReference type="OrthoDB" id="5600085at2759"/>
<dbReference type="InterPro" id="IPR001083">
    <property type="entry name" value="Cu_fist_DNA-bd_dom"/>
</dbReference>
<dbReference type="SUPFAM" id="SSF57879">
    <property type="entry name" value="Zinc domain conserved in yeast copper-regulated transcription factors"/>
    <property type="match status" value="1"/>
</dbReference>
<name>A0A5C5G4T5_9BASI</name>
<accession>A0A5C5G4T5</accession>
<keyword evidence="7" id="KW-0539">Nucleus</keyword>
<evidence type="ECO:0000256" key="7">
    <source>
        <dbReference type="ARBA" id="ARBA00023242"/>
    </source>
</evidence>
<dbReference type="PRINTS" id="PR00617">
    <property type="entry name" value="COPPERFIST"/>
</dbReference>
<comment type="subcellular location">
    <subcellularLocation>
        <location evidence="1">Nucleus</location>
    </subcellularLocation>
</comment>
<dbReference type="Gene3D" id="3.90.430.10">
    <property type="entry name" value="Copper fist DNA-binding domain"/>
    <property type="match status" value="1"/>
</dbReference>
<dbReference type="PANTHER" id="PTHR28088:SF5">
    <property type="entry name" value="TRANSCRIPTIONAL ACTIVATOR HAA1-RELATED"/>
    <property type="match status" value="1"/>
</dbReference>
<dbReference type="Pfam" id="PF00649">
    <property type="entry name" value="Copper-fist"/>
    <property type="match status" value="1"/>
</dbReference>
<proteinExistence type="predicted"/>
<dbReference type="STRING" id="5288.A0A5C5G4T5"/>
<dbReference type="GO" id="GO:0000978">
    <property type="term" value="F:RNA polymerase II cis-regulatory region sequence-specific DNA binding"/>
    <property type="evidence" value="ECO:0007669"/>
    <property type="project" value="TreeGrafter"/>
</dbReference>
<dbReference type="GO" id="GO:0005634">
    <property type="term" value="C:nucleus"/>
    <property type="evidence" value="ECO:0007669"/>
    <property type="project" value="UniProtKB-SubCell"/>
</dbReference>
<organism evidence="9 10">
    <name type="scientific">Rhodotorula diobovata</name>
    <dbReference type="NCBI Taxonomy" id="5288"/>
    <lineage>
        <taxon>Eukaryota</taxon>
        <taxon>Fungi</taxon>
        <taxon>Dikarya</taxon>
        <taxon>Basidiomycota</taxon>
        <taxon>Pucciniomycotina</taxon>
        <taxon>Microbotryomycetes</taxon>
        <taxon>Sporidiobolales</taxon>
        <taxon>Sporidiobolaceae</taxon>
        <taxon>Rhodotorula</taxon>
    </lineage>
</organism>
<feature type="non-terminal residue" evidence="9">
    <location>
        <position position="1"/>
    </location>
</feature>
<dbReference type="PANTHER" id="PTHR28088">
    <property type="entry name" value="TRANSCRIPTIONAL ACTIVATOR HAA1-RELATED"/>
    <property type="match status" value="1"/>
</dbReference>
<dbReference type="SMART" id="SM01090">
    <property type="entry name" value="Copper-fist"/>
    <property type="match status" value="1"/>
</dbReference>
<keyword evidence="6" id="KW-0804">Transcription</keyword>
<dbReference type="InterPro" id="IPR051763">
    <property type="entry name" value="Copper_Homeo_Regul"/>
</dbReference>
<reference evidence="9 10" key="1">
    <citation type="submission" date="2019-03" db="EMBL/GenBank/DDBJ databases">
        <title>Rhodosporidium diobovatum UCD-FST 08-225 genome sequencing, assembly, and annotation.</title>
        <authorList>
            <person name="Fakankun I.U."/>
            <person name="Fristensky B."/>
            <person name="Levin D.B."/>
        </authorList>
    </citation>
    <scope>NUCLEOTIDE SEQUENCE [LARGE SCALE GENOMIC DNA]</scope>
    <source>
        <strain evidence="9 10">UCD-FST 08-225</strain>
    </source>
</reference>
<keyword evidence="5" id="KW-0805">Transcription regulation</keyword>
<feature type="non-terminal residue" evidence="9">
    <location>
        <position position="59"/>
    </location>
</feature>
<dbReference type="GO" id="GO:0045944">
    <property type="term" value="P:positive regulation of transcription by RNA polymerase II"/>
    <property type="evidence" value="ECO:0007669"/>
    <property type="project" value="TreeGrafter"/>
</dbReference>
<dbReference type="Proteomes" id="UP000311382">
    <property type="component" value="Unassembled WGS sequence"/>
</dbReference>
<dbReference type="GO" id="GO:0000981">
    <property type="term" value="F:DNA-binding transcription factor activity, RNA polymerase II-specific"/>
    <property type="evidence" value="ECO:0007669"/>
    <property type="project" value="TreeGrafter"/>
</dbReference>
<dbReference type="SMART" id="SM00412">
    <property type="entry name" value="Cu_FIST"/>
    <property type="match status" value="1"/>
</dbReference>
<evidence type="ECO:0000256" key="5">
    <source>
        <dbReference type="ARBA" id="ARBA00023015"/>
    </source>
</evidence>
<dbReference type="PROSITE" id="PS50073">
    <property type="entry name" value="COPPER_FIST_2"/>
    <property type="match status" value="1"/>
</dbReference>
<keyword evidence="4" id="KW-0186">Copper</keyword>
<evidence type="ECO:0000256" key="2">
    <source>
        <dbReference type="ARBA" id="ARBA00022723"/>
    </source>
</evidence>
<keyword evidence="10" id="KW-1185">Reference proteome</keyword>
<evidence type="ECO:0000256" key="4">
    <source>
        <dbReference type="ARBA" id="ARBA00023008"/>
    </source>
</evidence>
<dbReference type="GO" id="GO:0005507">
    <property type="term" value="F:copper ion binding"/>
    <property type="evidence" value="ECO:0007669"/>
    <property type="project" value="InterPro"/>
</dbReference>
<dbReference type="EMBL" id="SOZI01000005">
    <property type="protein sequence ID" value="TNY24118.1"/>
    <property type="molecule type" value="Genomic_DNA"/>
</dbReference>
<evidence type="ECO:0000256" key="3">
    <source>
        <dbReference type="ARBA" id="ARBA00022833"/>
    </source>
</evidence>
<keyword evidence="3" id="KW-0862">Zinc</keyword>
<gene>
    <name evidence="9" type="ORF">DMC30DRAFT_334709</name>
</gene>
<dbReference type="GO" id="GO:0006878">
    <property type="term" value="P:intracellular copper ion homeostasis"/>
    <property type="evidence" value="ECO:0007669"/>
    <property type="project" value="TreeGrafter"/>
</dbReference>
<evidence type="ECO:0000313" key="10">
    <source>
        <dbReference type="Proteomes" id="UP000311382"/>
    </source>
</evidence>
<evidence type="ECO:0000256" key="1">
    <source>
        <dbReference type="ARBA" id="ARBA00004123"/>
    </source>
</evidence>
<evidence type="ECO:0000259" key="8">
    <source>
        <dbReference type="PROSITE" id="PS50073"/>
    </source>
</evidence>